<accession>A0A8S5P2P0</accession>
<protein>
    <submittedName>
        <fullName evidence="1">Uncharacterized protein</fullName>
    </submittedName>
</protein>
<dbReference type="EMBL" id="BK015308">
    <property type="protein sequence ID" value="DAE00723.1"/>
    <property type="molecule type" value="Genomic_DNA"/>
</dbReference>
<name>A0A8S5P2P0_9CAUD</name>
<evidence type="ECO:0000313" key="1">
    <source>
        <dbReference type="EMBL" id="DAE00723.1"/>
    </source>
</evidence>
<organism evidence="1">
    <name type="scientific">Siphoviridae sp. ct0X023</name>
    <dbReference type="NCBI Taxonomy" id="2825295"/>
    <lineage>
        <taxon>Viruses</taxon>
        <taxon>Duplodnaviria</taxon>
        <taxon>Heunggongvirae</taxon>
        <taxon>Uroviricota</taxon>
        <taxon>Caudoviricetes</taxon>
    </lineage>
</organism>
<reference evidence="1" key="1">
    <citation type="journal article" date="2021" name="Proc. Natl. Acad. Sci. U.S.A.">
        <title>A Catalog of Tens of Thousands of Viruses from Human Metagenomes Reveals Hidden Associations with Chronic Diseases.</title>
        <authorList>
            <person name="Tisza M.J."/>
            <person name="Buck C.B."/>
        </authorList>
    </citation>
    <scope>NUCLEOTIDE SEQUENCE</scope>
    <source>
        <strain evidence="1">Ct0X023</strain>
    </source>
</reference>
<sequence>MQGAGGIGKHNARGNRRIRDAGRNLRLNHHLIHAAFALHGQLKSQGFIIPGCQHGGNKAGHLGVQGFQKSPFVNLGKSFEKDISGHLSFSYFAHDAIYWLLLSTIRVERDGFSKPSKAFMGVGDSGQNPECGLLPACSSALSSSTASQNRHAAERPKEQAPKNLKKVFMPQPPFFFCAGEEYSYPLHSLEASAYNPAGGYSAIQTGQGTHRGIRRFLFRATPECCHPGQGQECALFPSPS</sequence>
<proteinExistence type="predicted"/>